<dbReference type="PANTHER" id="PTHR23301:SF0">
    <property type="entry name" value="CHITIN-BINDING TYPE-2 DOMAIN-CONTAINING PROTEIN-RELATED"/>
    <property type="match status" value="1"/>
</dbReference>
<keyword evidence="5" id="KW-0325">Glycoprotein</keyword>
<organism evidence="7 8">
    <name type="scientific">Romanomermis culicivorax</name>
    <name type="common">Nematode worm</name>
    <dbReference type="NCBI Taxonomy" id="13658"/>
    <lineage>
        <taxon>Eukaryota</taxon>
        <taxon>Metazoa</taxon>
        <taxon>Ecdysozoa</taxon>
        <taxon>Nematoda</taxon>
        <taxon>Enoplea</taxon>
        <taxon>Dorylaimia</taxon>
        <taxon>Mermithida</taxon>
        <taxon>Mermithoidea</taxon>
        <taxon>Mermithidae</taxon>
        <taxon>Romanomermis</taxon>
    </lineage>
</organism>
<dbReference type="Gene3D" id="2.170.140.10">
    <property type="entry name" value="Chitin binding domain"/>
    <property type="match status" value="2"/>
</dbReference>
<dbReference type="PANTHER" id="PTHR23301">
    <property type="entry name" value="CHITIN BINDING PERITROPHIN-A"/>
    <property type="match status" value="1"/>
</dbReference>
<feature type="domain" description="Chitin-binding type-2" evidence="6">
    <location>
        <begin position="83"/>
        <end position="142"/>
    </location>
</feature>
<evidence type="ECO:0000256" key="1">
    <source>
        <dbReference type="ARBA" id="ARBA00022669"/>
    </source>
</evidence>
<dbReference type="AlphaFoldDB" id="A0A915L7I5"/>
<dbReference type="InterPro" id="IPR036508">
    <property type="entry name" value="Chitin-bd_dom_sf"/>
</dbReference>
<evidence type="ECO:0000256" key="2">
    <source>
        <dbReference type="ARBA" id="ARBA00022729"/>
    </source>
</evidence>
<name>A0A915L7I5_ROMCU</name>
<keyword evidence="3" id="KW-0677">Repeat</keyword>
<proteinExistence type="predicted"/>
<evidence type="ECO:0000313" key="7">
    <source>
        <dbReference type="Proteomes" id="UP000887565"/>
    </source>
</evidence>
<dbReference type="OMA" id="NCIDEMS"/>
<keyword evidence="7" id="KW-1185">Reference proteome</keyword>
<feature type="domain" description="Chitin-binding type-2" evidence="6">
    <location>
        <begin position="3"/>
        <end position="60"/>
    </location>
</feature>
<sequence>AIAFDCTERDDGDYEVLSCIEHFVTCFGGKAIPRVCSPGLLFDDNVKQCEFPKYIPKCGGHARTTPTTAAAPDDVPATTITYNFNCERRQDGAHADPDTPCSRHFFMCSSGRTFFLKCPDNLFFNRNSTECDYRKAVVECKKPTKLLSTRKT</sequence>
<dbReference type="SUPFAM" id="SSF57625">
    <property type="entry name" value="Invertebrate chitin-binding proteins"/>
    <property type="match status" value="2"/>
</dbReference>
<reference evidence="8" key="1">
    <citation type="submission" date="2022-11" db="UniProtKB">
        <authorList>
            <consortium name="WormBaseParasite"/>
        </authorList>
    </citation>
    <scope>IDENTIFICATION</scope>
</reference>
<keyword evidence="1" id="KW-0147">Chitin-binding</keyword>
<dbReference type="InterPro" id="IPR002557">
    <property type="entry name" value="Chitin-bd_dom"/>
</dbReference>
<dbReference type="InterPro" id="IPR051940">
    <property type="entry name" value="Chitin_bind-dev_reg"/>
</dbReference>
<dbReference type="GO" id="GO:0008061">
    <property type="term" value="F:chitin binding"/>
    <property type="evidence" value="ECO:0007669"/>
    <property type="project" value="UniProtKB-KW"/>
</dbReference>
<dbReference type="WBParaSite" id="nRc.2.0.1.t46438-RA">
    <property type="protein sequence ID" value="nRc.2.0.1.t46438-RA"/>
    <property type="gene ID" value="nRc.2.0.1.g46438"/>
</dbReference>
<protein>
    <submittedName>
        <fullName evidence="8">Chitin-binding type-2 domain-containing protein</fullName>
    </submittedName>
</protein>
<evidence type="ECO:0000256" key="5">
    <source>
        <dbReference type="ARBA" id="ARBA00023180"/>
    </source>
</evidence>
<evidence type="ECO:0000256" key="4">
    <source>
        <dbReference type="ARBA" id="ARBA00023157"/>
    </source>
</evidence>
<dbReference type="PROSITE" id="PS50940">
    <property type="entry name" value="CHIT_BIND_II"/>
    <property type="match status" value="2"/>
</dbReference>
<dbReference type="SMART" id="SM00494">
    <property type="entry name" value="ChtBD2"/>
    <property type="match status" value="2"/>
</dbReference>
<dbReference type="Pfam" id="PF01607">
    <property type="entry name" value="CBM_14"/>
    <property type="match status" value="2"/>
</dbReference>
<evidence type="ECO:0000256" key="3">
    <source>
        <dbReference type="ARBA" id="ARBA00022737"/>
    </source>
</evidence>
<evidence type="ECO:0000259" key="6">
    <source>
        <dbReference type="PROSITE" id="PS50940"/>
    </source>
</evidence>
<accession>A0A915L7I5</accession>
<keyword evidence="2" id="KW-0732">Signal</keyword>
<keyword evidence="4" id="KW-1015">Disulfide bond</keyword>
<dbReference type="GO" id="GO:0005576">
    <property type="term" value="C:extracellular region"/>
    <property type="evidence" value="ECO:0007669"/>
    <property type="project" value="InterPro"/>
</dbReference>
<evidence type="ECO:0000313" key="8">
    <source>
        <dbReference type="WBParaSite" id="nRc.2.0.1.t46438-RA"/>
    </source>
</evidence>
<dbReference type="Proteomes" id="UP000887565">
    <property type="component" value="Unplaced"/>
</dbReference>